<reference evidence="3 4" key="1">
    <citation type="submission" date="2016-02" db="EMBL/GenBank/DDBJ databases">
        <title>Genome analysis of coral dinoflagellate symbionts highlights evolutionary adaptations to a symbiotic lifestyle.</title>
        <authorList>
            <person name="Aranda M."/>
            <person name="Li Y."/>
            <person name="Liew Y.J."/>
            <person name="Baumgarten S."/>
            <person name="Simakov O."/>
            <person name="Wilson M."/>
            <person name="Piel J."/>
            <person name="Ashoor H."/>
            <person name="Bougouffa S."/>
            <person name="Bajic V.B."/>
            <person name="Ryu T."/>
            <person name="Ravasi T."/>
            <person name="Bayer T."/>
            <person name="Micklem G."/>
            <person name="Kim H."/>
            <person name="Bhak J."/>
            <person name="Lajeunesse T.C."/>
            <person name="Voolstra C.R."/>
        </authorList>
    </citation>
    <scope>NUCLEOTIDE SEQUENCE [LARGE SCALE GENOMIC DNA]</scope>
    <source>
        <strain evidence="3 4">CCMP2467</strain>
    </source>
</reference>
<feature type="domain" description="Apple" evidence="2">
    <location>
        <begin position="42"/>
        <end position="111"/>
    </location>
</feature>
<dbReference type="InterPro" id="IPR003609">
    <property type="entry name" value="Pan_app"/>
</dbReference>
<keyword evidence="1" id="KW-0732">Signal</keyword>
<dbReference type="Pfam" id="PF00024">
    <property type="entry name" value="PAN_1"/>
    <property type="match status" value="1"/>
</dbReference>
<comment type="caution">
    <text evidence="3">The sequence shown here is derived from an EMBL/GenBank/DDBJ whole genome shotgun (WGS) entry which is preliminary data.</text>
</comment>
<dbReference type="EMBL" id="LSRX01000699">
    <property type="protein sequence ID" value="OLP90678.1"/>
    <property type="molecule type" value="Genomic_DNA"/>
</dbReference>
<accession>A0A1Q9D697</accession>
<evidence type="ECO:0000259" key="2">
    <source>
        <dbReference type="PROSITE" id="PS50948"/>
    </source>
</evidence>
<protein>
    <recommendedName>
        <fullName evidence="2">Apple domain-containing protein</fullName>
    </recommendedName>
</protein>
<dbReference type="PROSITE" id="PS50948">
    <property type="entry name" value="PAN"/>
    <property type="match status" value="1"/>
</dbReference>
<proteinExistence type="predicted"/>
<dbReference type="AlphaFoldDB" id="A0A1Q9D697"/>
<evidence type="ECO:0000256" key="1">
    <source>
        <dbReference type="SAM" id="SignalP"/>
    </source>
</evidence>
<evidence type="ECO:0000313" key="3">
    <source>
        <dbReference type="EMBL" id="OLP90678.1"/>
    </source>
</evidence>
<sequence>MMSLARLLVIVPALVGSTVPDASCLAEGRDWEAWAGLGNRVCRGHTVDESDPLDYNVTNASTLEECKAKCLEDPCKCKGVEYNSVSGRCEVWHREAGISAWREPEVKGFTCQRFGWPAKYLIPLDGGAGRACRGDTETDNDDGYYRVEDVMHMEDCRARCVTAVDCKGIEFSGNRCEIWTRPILATKALTNFTCLRYEGPGSSFYVTTLAPILP</sequence>
<dbReference type="SUPFAM" id="SSF57414">
    <property type="entry name" value="Hairpin loop containing domain-like"/>
    <property type="match status" value="1"/>
</dbReference>
<gene>
    <name evidence="3" type="ORF">AK812_SmicGene27712</name>
</gene>
<dbReference type="OrthoDB" id="405917at2759"/>
<evidence type="ECO:0000313" key="4">
    <source>
        <dbReference type="Proteomes" id="UP000186817"/>
    </source>
</evidence>
<organism evidence="3 4">
    <name type="scientific">Symbiodinium microadriaticum</name>
    <name type="common">Dinoflagellate</name>
    <name type="synonym">Zooxanthella microadriatica</name>
    <dbReference type="NCBI Taxonomy" id="2951"/>
    <lineage>
        <taxon>Eukaryota</taxon>
        <taxon>Sar</taxon>
        <taxon>Alveolata</taxon>
        <taxon>Dinophyceae</taxon>
        <taxon>Suessiales</taxon>
        <taxon>Symbiodiniaceae</taxon>
        <taxon>Symbiodinium</taxon>
    </lineage>
</organism>
<dbReference type="SMART" id="SM00473">
    <property type="entry name" value="PAN_AP"/>
    <property type="match status" value="2"/>
</dbReference>
<dbReference type="Proteomes" id="UP000186817">
    <property type="component" value="Unassembled WGS sequence"/>
</dbReference>
<feature type="signal peptide" evidence="1">
    <location>
        <begin position="1"/>
        <end position="16"/>
    </location>
</feature>
<feature type="chain" id="PRO_5012909467" description="Apple domain-containing protein" evidence="1">
    <location>
        <begin position="17"/>
        <end position="214"/>
    </location>
</feature>
<dbReference type="Gene3D" id="3.50.4.10">
    <property type="entry name" value="Hepatocyte Growth Factor"/>
    <property type="match status" value="1"/>
</dbReference>
<name>A0A1Q9D697_SYMMI</name>
<keyword evidence="4" id="KW-1185">Reference proteome</keyword>